<evidence type="ECO:0000313" key="2">
    <source>
        <dbReference type="EMBL" id="UOA17115.1"/>
    </source>
</evidence>
<keyword evidence="2" id="KW-0614">Plasmid</keyword>
<keyword evidence="3" id="KW-1185">Reference proteome</keyword>
<evidence type="ECO:0000256" key="1">
    <source>
        <dbReference type="SAM" id="SignalP"/>
    </source>
</evidence>
<geneLocation type="plasmid" evidence="2 3">
    <name>pDSM109990_d</name>
</geneLocation>
<gene>
    <name evidence="2" type="ORF">DSM109990_04014</name>
</gene>
<name>A0ABY3ZSN4_9RHOB</name>
<sequence length="106" mass="12241">MRSFKETCSFGYLQSCVLRLLRAFAVLSLESGSALADTCVSPPRPFVPSDLKAASEYANIIHDDFELYFRDIQSYFRCLDEERARAFKEAREVSEEYGRFLDLAHR</sequence>
<dbReference type="Proteomes" id="UP000831019">
    <property type="component" value="Plasmid pDSM109990_d"/>
</dbReference>
<evidence type="ECO:0000313" key="3">
    <source>
        <dbReference type="Proteomes" id="UP000831019"/>
    </source>
</evidence>
<reference evidence="3" key="1">
    <citation type="journal article" date="2022" name="Microorganisms">
        <title>Beyond the ABCs#Discovery of Three New Plasmid Types in Rhodobacterales (RepQ, RepY, RepW).</title>
        <authorList>
            <person name="Freese H.M."/>
            <person name="Ringel V."/>
            <person name="Overmann J."/>
            <person name="Petersen J."/>
        </authorList>
    </citation>
    <scope>NUCLEOTIDE SEQUENCE [LARGE SCALE GENOMIC DNA]</scope>
    <source>
        <strain evidence="3">DSM 109990</strain>
        <plasmid evidence="3">pDSM109990_d</plasmid>
    </source>
</reference>
<protein>
    <submittedName>
        <fullName evidence="2">Uncharacterized protein</fullName>
    </submittedName>
</protein>
<feature type="chain" id="PRO_5047468859" evidence="1">
    <location>
        <begin position="37"/>
        <end position="106"/>
    </location>
</feature>
<feature type="signal peptide" evidence="1">
    <location>
        <begin position="1"/>
        <end position="36"/>
    </location>
</feature>
<keyword evidence="1" id="KW-0732">Signal</keyword>
<accession>A0ABY3ZSN4</accession>
<organism evidence="2 3">
    <name type="scientific">Sulfitobacter dubius</name>
    <dbReference type="NCBI Taxonomy" id="218673"/>
    <lineage>
        <taxon>Bacteria</taxon>
        <taxon>Pseudomonadati</taxon>
        <taxon>Pseudomonadota</taxon>
        <taxon>Alphaproteobacteria</taxon>
        <taxon>Rhodobacterales</taxon>
        <taxon>Roseobacteraceae</taxon>
        <taxon>Sulfitobacter</taxon>
    </lineage>
</organism>
<dbReference type="EMBL" id="CP085148">
    <property type="protein sequence ID" value="UOA17115.1"/>
    <property type="molecule type" value="Genomic_DNA"/>
</dbReference>
<proteinExistence type="predicted"/>